<dbReference type="PANTHER" id="PTHR47691:SF3">
    <property type="entry name" value="HTH-TYPE TRANSCRIPTIONAL REGULATOR RV0890C-RELATED"/>
    <property type="match status" value="1"/>
</dbReference>
<evidence type="ECO:0000313" key="3">
    <source>
        <dbReference type="Proteomes" id="UP001500831"/>
    </source>
</evidence>
<dbReference type="SUPFAM" id="SSF48452">
    <property type="entry name" value="TPR-like"/>
    <property type="match status" value="1"/>
</dbReference>
<dbReference type="InterPro" id="IPR002182">
    <property type="entry name" value="NB-ARC"/>
</dbReference>
<dbReference type="EMBL" id="BAAAVI010000014">
    <property type="protein sequence ID" value="GAA2865268.1"/>
    <property type="molecule type" value="Genomic_DNA"/>
</dbReference>
<dbReference type="Gene3D" id="3.40.50.300">
    <property type="entry name" value="P-loop containing nucleotide triphosphate hydrolases"/>
    <property type="match status" value="1"/>
</dbReference>
<name>A0ABP6IBD4_9ACTN</name>
<dbReference type="InterPro" id="IPR027417">
    <property type="entry name" value="P-loop_NTPase"/>
</dbReference>
<gene>
    <name evidence="2" type="ORF">GCM10010517_24580</name>
</gene>
<evidence type="ECO:0000313" key="2">
    <source>
        <dbReference type="EMBL" id="GAA2865268.1"/>
    </source>
</evidence>
<accession>A0ABP6IBD4</accession>
<dbReference type="Pfam" id="PF00931">
    <property type="entry name" value="NB-ARC"/>
    <property type="match status" value="1"/>
</dbReference>
<organism evidence="2 3">
    <name type="scientific">Streptosporangium fragile</name>
    <dbReference type="NCBI Taxonomy" id="46186"/>
    <lineage>
        <taxon>Bacteria</taxon>
        <taxon>Bacillati</taxon>
        <taxon>Actinomycetota</taxon>
        <taxon>Actinomycetes</taxon>
        <taxon>Streptosporangiales</taxon>
        <taxon>Streptosporangiaceae</taxon>
        <taxon>Streptosporangium</taxon>
    </lineage>
</organism>
<comment type="caution">
    <text evidence="2">The sequence shown here is derived from an EMBL/GenBank/DDBJ whole genome shotgun (WGS) entry which is preliminary data.</text>
</comment>
<evidence type="ECO:0000259" key="1">
    <source>
        <dbReference type="Pfam" id="PF00931"/>
    </source>
</evidence>
<feature type="domain" description="NB-ARC" evidence="1">
    <location>
        <begin position="20"/>
        <end position="144"/>
    </location>
</feature>
<dbReference type="RefSeq" id="WP_344970623.1">
    <property type="nucleotide sequence ID" value="NZ_BAAAVI010000014.1"/>
</dbReference>
<dbReference type="Gene3D" id="1.25.40.10">
    <property type="entry name" value="Tetratricopeptide repeat domain"/>
    <property type="match status" value="1"/>
</dbReference>
<dbReference type="InterPro" id="IPR011990">
    <property type="entry name" value="TPR-like_helical_dom_sf"/>
</dbReference>
<sequence length="681" mass="73698">MTQCGNLPVEMNTFVGRTAELDEIAKLLTRTRLLTLHGAGGVGKTRLALKAAQSIRDDYPDGVWVAELSSEMNGDLLAGAVAGLLGLPVQAERPVMESLTAFLADRRLLLVLDTCEHLVGPCAELAVAILTGAPDVHIIVTSRQELGLPLEIVKVVEPFPVPPPEAADLAEYDAISLFLDRARAVAPGVRTDERAMMAIARLCRRLDGVPLAIELAASHMRGLSATQLADQLDDRFKLLADGDGLPVRHHTLRTTAGWSHELCTPAERLLWARLSVFPGAFDAESARGVCEDERLPDVPDVLASLVAKSVVARVGDQYRLLDTIREYGRDWLGELGEGELMVRRHRDHYLSTALRMGTEWYGPRQLEWACWAHRELPNIRTALDRCLAAGDHRAALELSGALWVLWCYLGLVREGRYYVDRALATVGAPDPARSRPLWVAAHLALIQGDMTLARSRAEESVESAQHYGDADAEANAYIRLAGHRLLTADPDAARSYALRAAARFREAGPPDSPAPLSVPLVLAMAAAFGGDLDEAVEILRETRLRCEARGELSHRALGDYILSLALFGRGEVAEASAAAREALEVKWRLRDMVGSALAIDQLARIAASAGDGYRAAWLLGAAQRIWIAFGLPGPGALTSTEPRQIAAVRATELIGEAAYTRAYEEGAASHIEAAVAYALGD</sequence>
<dbReference type="PRINTS" id="PR00364">
    <property type="entry name" value="DISEASERSIST"/>
</dbReference>
<protein>
    <recommendedName>
        <fullName evidence="1">NB-ARC domain-containing protein</fullName>
    </recommendedName>
</protein>
<dbReference type="SUPFAM" id="SSF52540">
    <property type="entry name" value="P-loop containing nucleoside triphosphate hydrolases"/>
    <property type="match status" value="1"/>
</dbReference>
<proteinExistence type="predicted"/>
<dbReference type="PANTHER" id="PTHR47691">
    <property type="entry name" value="REGULATOR-RELATED"/>
    <property type="match status" value="1"/>
</dbReference>
<keyword evidence="3" id="KW-1185">Reference proteome</keyword>
<reference evidence="3" key="1">
    <citation type="journal article" date="2019" name="Int. J. Syst. Evol. Microbiol.">
        <title>The Global Catalogue of Microorganisms (GCM) 10K type strain sequencing project: providing services to taxonomists for standard genome sequencing and annotation.</title>
        <authorList>
            <consortium name="The Broad Institute Genomics Platform"/>
            <consortium name="The Broad Institute Genome Sequencing Center for Infectious Disease"/>
            <person name="Wu L."/>
            <person name="Ma J."/>
        </authorList>
    </citation>
    <scope>NUCLEOTIDE SEQUENCE [LARGE SCALE GENOMIC DNA]</scope>
    <source>
        <strain evidence="3">JCM 6242</strain>
    </source>
</reference>
<dbReference type="Proteomes" id="UP001500831">
    <property type="component" value="Unassembled WGS sequence"/>
</dbReference>